<evidence type="ECO:0000313" key="3">
    <source>
        <dbReference type="Proteomes" id="UP000054007"/>
    </source>
</evidence>
<dbReference type="AlphaFoldDB" id="A0A0D7AQX4"/>
<sequence length="410" mass="45682">RRSSTPAGGRKKGDSRLLNQNVVVQASPSGKNNALTNERRVATPKCHMVPFATSTGGGYVIDRFRGDKPGTWFPCARNNNFYTCANTHADETANLYLFFPVLSLHNLNFARGVLQLISHNLRSSPKDRVKLLDYFPHLERTSSANRGYPCLAVCLRSGSDFRIFGRDGKTEIEPGREKAKDNGILFITHMDPDMMSIRSAQVIRYWDWIGTWPRRNKPFNAMIEGLIQHLRARSRGWFKAGVAETPAYFNACMANENPPSYVRPVSGLIDIAKPNLRPPPARGLVAPNTRAINPALLDAYYYPCWPGRVTPQQKRMLNHRDKVIKAMEDEPPSPPASDSSSDSDDPDNAAPTNIATISAGSDSEEDEEDYDRMYELEFGRNDSDAEYGEENEVAAMVLIPPSAPDSDSDD</sequence>
<reference evidence="2 3" key="1">
    <citation type="journal article" date="2015" name="Fungal Genet. Biol.">
        <title>Evolution of novel wood decay mechanisms in Agaricales revealed by the genome sequences of Fistulina hepatica and Cylindrobasidium torrendii.</title>
        <authorList>
            <person name="Floudas D."/>
            <person name="Held B.W."/>
            <person name="Riley R."/>
            <person name="Nagy L.G."/>
            <person name="Koehler G."/>
            <person name="Ransdell A.S."/>
            <person name="Younus H."/>
            <person name="Chow J."/>
            <person name="Chiniquy J."/>
            <person name="Lipzen A."/>
            <person name="Tritt A."/>
            <person name="Sun H."/>
            <person name="Haridas S."/>
            <person name="LaButti K."/>
            <person name="Ohm R.A."/>
            <person name="Kues U."/>
            <person name="Blanchette R.A."/>
            <person name="Grigoriev I.V."/>
            <person name="Minto R.E."/>
            <person name="Hibbett D.S."/>
        </authorList>
    </citation>
    <scope>NUCLEOTIDE SEQUENCE [LARGE SCALE GENOMIC DNA]</scope>
    <source>
        <strain evidence="2 3">FP15055 ss-10</strain>
    </source>
</reference>
<keyword evidence="3" id="KW-1185">Reference proteome</keyword>
<dbReference type="EMBL" id="KN881416">
    <property type="protein sequence ID" value="KIY60642.1"/>
    <property type="molecule type" value="Genomic_DNA"/>
</dbReference>
<name>A0A0D7AQX4_9AGAR</name>
<feature type="region of interest" description="Disordered" evidence="1">
    <location>
        <begin position="327"/>
        <end position="410"/>
    </location>
</feature>
<dbReference type="Proteomes" id="UP000054007">
    <property type="component" value="Unassembled WGS sequence"/>
</dbReference>
<feature type="non-terminal residue" evidence="2">
    <location>
        <position position="410"/>
    </location>
</feature>
<evidence type="ECO:0000313" key="2">
    <source>
        <dbReference type="EMBL" id="KIY60642.1"/>
    </source>
</evidence>
<feature type="non-terminal residue" evidence="2">
    <location>
        <position position="1"/>
    </location>
</feature>
<organism evidence="2 3">
    <name type="scientific">Cylindrobasidium torrendii FP15055 ss-10</name>
    <dbReference type="NCBI Taxonomy" id="1314674"/>
    <lineage>
        <taxon>Eukaryota</taxon>
        <taxon>Fungi</taxon>
        <taxon>Dikarya</taxon>
        <taxon>Basidiomycota</taxon>
        <taxon>Agaricomycotina</taxon>
        <taxon>Agaricomycetes</taxon>
        <taxon>Agaricomycetidae</taxon>
        <taxon>Agaricales</taxon>
        <taxon>Marasmiineae</taxon>
        <taxon>Physalacriaceae</taxon>
        <taxon>Cylindrobasidium</taxon>
    </lineage>
</organism>
<gene>
    <name evidence="2" type="ORF">CYLTODRAFT_484295</name>
</gene>
<evidence type="ECO:0000256" key="1">
    <source>
        <dbReference type="SAM" id="MobiDB-lite"/>
    </source>
</evidence>
<accession>A0A0D7AQX4</accession>
<proteinExistence type="predicted"/>
<protein>
    <submittedName>
        <fullName evidence="2">Uncharacterized protein</fullName>
    </submittedName>
</protein>
<feature type="compositionally biased region" description="Basic and acidic residues" evidence="1">
    <location>
        <begin position="371"/>
        <end position="383"/>
    </location>
</feature>